<protein>
    <submittedName>
        <fullName evidence="1">Uncharacterized protein</fullName>
    </submittedName>
</protein>
<evidence type="ECO:0000313" key="1">
    <source>
        <dbReference type="EMBL" id="GAA5804973.1"/>
    </source>
</evidence>
<name>A0ABP9YDD3_9FUNG</name>
<comment type="caution">
    <text evidence="1">The sequence shown here is derived from an EMBL/GenBank/DDBJ whole genome shotgun (WGS) entry which is preliminary data.</text>
</comment>
<evidence type="ECO:0000313" key="2">
    <source>
        <dbReference type="Proteomes" id="UP001476247"/>
    </source>
</evidence>
<dbReference type="Proteomes" id="UP001476247">
    <property type="component" value="Unassembled WGS sequence"/>
</dbReference>
<gene>
    <name evidence="1" type="ORF">HPULCUR_010483</name>
</gene>
<reference evidence="1 2" key="1">
    <citation type="submission" date="2024-04" db="EMBL/GenBank/DDBJ databases">
        <title>genome sequences of Mucor flavus KT1a and Helicostylum pulchrum KT1b strains isolation_sourced from the surface of a dry-aged beef.</title>
        <authorList>
            <person name="Toyotome T."/>
            <person name="Hosono M."/>
            <person name="Torimaru M."/>
            <person name="Fukuda K."/>
            <person name="Mikami N."/>
        </authorList>
    </citation>
    <scope>NUCLEOTIDE SEQUENCE [LARGE SCALE GENOMIC DNA]</scope>
    <source>
        <strain evidence="1 2">KT1b</strain>
    </source>
</reference>
<organism evidence="1 2">
    <name type="scientific">Helicostylum pulchrum</name>
    <dbReference type="NCBI Taxonomy" id="562976"/>
    <lineage>
        <taxon>Eukaryota</taxon>
        <taxon>Fungi</taxon>
        <taxon>Fungi incertae sedis</taxon>
        <taxon>Mucoromycota</taxon>
        <taxon>Mucoromycotina</taxon>
        <taxon>Mucoromycetes</taxon>
        <taxon>Mucorales</taxon>
        <taxon>Mucorineae</taxon>
        <taxon>Mucoraceae</taxon>
        <taxon>Helicostylum</taxon>
    </lineage>
</organism>
<proteinExistence type="predicted"/>
<keyword evidence="2" id="KW-1185">Reference proteome</keyword>
<sequence length="128" mass="14946">MHPKSATKSPSPISIDCFGVYTPNPRQNVLNVYHNDFNYKVRACTICRRHYFELNPEELHYKFEAAWFTAKELKDVLKLVPHLNHRSNQQIVVYDGKEYLKTALNFHGGYVGLLHVSKTFERGFNMSK</sequence>
<accession>A0ABP9YDD3</accession>
<dbReference type="EMBL" id="BAABUJ010000040">
    <property type="protein sequence ID" value="GAA5804973.1"/>
    <property type="molecule type" value="Genomic_DNA"/>
</dbReference>